<reference evidence="3" key="1">
    <citation type="journal article" date="2011" name="Proc. Natl. Acad. Sci. U.S.A.">
        <title>Obligate biotrophy features unraveled by the genomic analysis of rust fungi.</title>
        <authorList>
            <person name="Duplessis S."/>
            <person name="Cuomo C.A."/>
            <person name="Lin Y.-C."/>
            <person name="Aerts A."/>
            <person name="Tisserant E."/>
            <person name="Veneault-Fourrey C."/>
            <person name="Joly D.L."/>
            <person name="Hacquard S."/>
            <person name="Amselem J."/>
            <person name="Cantarel B.L."/>
            <person name="Chiu R."/>
            <person name="Coutinho P.M."/>
            <person name="Feau N."/>
            <person name="Field M."/>
            <person name="Frey P."/>
            <person name="Gelhaye E."/>
            <person name="Goldberg J."/>
            <person name="Grabherr M.G."/>
            <person name="Kodira C.D."/>
            <person name="Kohler A."/>
            <person name="Kuees U."/>
            <person name="Lindquist E.A."/>
            <person name="Lucas S.M."/>
            <person name="Mago R."/>
            <person name="Mauceli E."/>
            <person name="Morin E."/>
            <person name="Murat C."/>
            <person name="Pangilinan J.L."/>
            <person name="Park R."/>
            <person name="Pearson M."/>
            <person name="Quesneville H."/>
            <person name="Rouhier N."/>
            <person name="Sakthikumar S."/>
            <person name="Salamov A.A."/>
            <person name="Schmutz J."/>
            <person name="Selles B."/>
            <person name="Shapiro H."/>
            <person name="Tanguay P."/>
            <person name="Tuskan G.A."/>
            <person name="Henrissat B."/>
            <person name="Van de Peer Y."/>
            <person name="Rouze P."/>
            <person name="Ellis J.G."/>
            <person name="Dodds P.N."/>
            <person name="Schein J.E."/>
            <person name="Zhong S."/>
            <person name="Hamelin R.C."/>
            <person name="Grigoriev I.V."/>
            <person name="Szabo L.J."/>
            <person name="Martin F."/>
        </authorList>
    </citation>
    <scope>NUCLEOTIDE SEQUENCE [LARGE SCALE GENOMIC DNA]</scope>
    <source>
        <strain evidence="3">98AG31 / pathotype 3-4-7</strain>
    </source>
</reference>
<protein>
    <submittedName>
        <fullName evidence="2">Uncharacterized protein</fullName>
    </submittedName>
</protein>
<accession>F4RLM9</accession>
<dbReference type="HOGENOM" id="CLU_109461_0_0_1"/>
<dbReference type="OrthoDB" id="10481941at2759"/>
<evidence type="ECO:0000313" key="2">
    <source>
        <dbReference type="EMBL" id="EGG06720.1"/>
    </source>
</evidence>
<organism evidence="3">
    <name type="scientific">Melampsora larici-populina (strain 98AG31 / pathotype 3-4-7)</name>
    <name type="common">Poplar leaf rust fungus</name>
    <dbReference type="NCBI Taxonomy" id="747676"/>
    <lineage>
        <taxon>Eukaryota</taxon>
        <taxon>Fungi</taxon>
        <taxon>Dikarya</taxon>
        <taxon>Basidiomycota</taxon>
        <taxon>Pucciniomycotina</taxon>
        <taxon>Pucciniomycetes</taxon>
        <taxon>Pucciniales</taxon>
        <taxon>Melampsoraceae</taxon>
        <taxon>Melampsora</taxon>
    </lineage>
</organism>
<dbReference type="InParanoid" id="F4RLM9"/>
<dbReference type="RefSeq" id="XP_007410160.1">
    <property type="nucleotide sequence ID" value="XM_007410098.1"/>
</dbReference>
<dbReference type="EMBL" id="GL883107">
    <property type="protein sequence ID" value="EGG06720.1"/>
    <property type="molecule type" value="Genomic_DNA"/>
</dbReference>
<sequence>MRRFGCISIGGRECMGCINPANTKEAVYLSHAMMDTWAQDAVMHKHGATELLPPTGRTEFRWIPIHPKPGRRSEYTADTVQSTSQIPDNRPESPAPLPLPEFEDYLKWAKIAPNDQATRALLVKCDIINFKAFLSPSMDVTALERLGFAFGTAVRLHDSAPSYRTDLKERKAMQMAYLDQIKDQ</sequence>
<gene>
    <name evidence="2" type="ORF">MELLADRAFT_86396</name>
</gene>
<feature type="compositionally biased region" description="Polar residues" evidence="1">
    <location>
        <begin position="76"/>
        <end position="87"/>
    </location>
</feature>
<keyword evidence="3" id="KW-1185">Reference proteome</keyword>
<name>F4RLM9_MELLP</name>
<evidence type="ECO:0000256" key="1">
    <source>
        <dbReference type="SAM" id="MobiDB-lite"/>
    </source>
</evidence>
<evidence type="ECO:0000313" key="3">
    <source>
        <dbReference type="Proteomes" id="UP000001072"/>
    </source>
</evidence>
<dbReference type="VEuPathDB" id="FungiDB:MELLADRAFT_86396"/>
<dbReference type="Proteomes" id="UP000001072">
    <property type="component" value="Unassembled WGS sequence"/>
</dbReference>
<dbReference type="GeneID" id="18934175"/>
<dbReference type="KEGG" id="mlr:MELLADRAFT_86396"/>
<dbReference type="AlphaFoldDB" id="F4RLM9"/>
<feature type="region of interest" description="Disordered" evidence="1">
    <location>
        <begin position="68"/>
        <end position="96"/>
    </location>
</feature>
<proteinExistence type="predicted"/>